<organism evidence="2 3">
    <name type="scientific">Celeribacter marinus</name>
    <dbReference type="NCBI Taxonomy" id="1397108"/>
    <lineage>
        <taxon>Bacteria</taxon>
        <taxon>Pseudomonadati</taxon>
        <taxon>Pseudomonadota</taxon>
        <taxon>Alphaproteobacteria</taxon>
        <taxon>Rhodobacterales</taxon>
        <taxon>Roseobacteraceae</taxon>
        <taxon>Celeribacter</taxon>
    </lineage>
</organism>
<dbReference type="KEGG" id="cmar:IMCC12053_2121"/>
<proteinExistence type="predicted"/>
<feature type="compositionally biased region" description="Basic and acidic residues" evidence="1">
    <location>
        <begin position="67"/>
        <end position="77"/>
    </location>
</feature>
<evidence type="ECO:0000313" key="2">
    <source>
        <dbReference type="EMBL" id="ALI56068.1"/>
    </source>
</evidence>
<feature type="region of interest" description="Disordered" evidence="1">
    <location>
        <begin position="65"/>
        <end position="85"/>
    </location>
</feature>
<dbReference type="EMBL" id="CP012023">
    <property type="protein sequence ID" value="ALI56068.1"/>
    <property type="molecule type" value="Genomic_DNA"/>
</dbReference>
<reference evidence="2 3" key="1">
    <citation type="submission" date="2015-05" db="EMBL/GenBank/DDBJ databases">
        <authorList>
            <person name="Wang D.B."/>
            <person name="Wang M."/>
        </authorList>
    </citation>
    <scope>NUCLEOTIDE SEQUENCE [LARGE SCALE GENOMIC DNA]</scope>
    <source>
        <strain evidence="2 3">IMCC 12053</strain>
    </source>
</reference>
<dbReference type="AlphaFoldDB" id="A0A0P0A602"/>
<dbReference type="RefSeq" id="WP_143090039.1">
    <property type="nucleotide sequence ID" value="NZ_CP012023.1"/>
</dbReference>
<name>A0A0P0A602_9RHOB</name>
<sequence>MKETSSVGDEYDWAEKMNEAVDDQLKRAIVVLQQAMEAIEAGDSGATKGIKPFLLDLHRAQQSFITERQKRDEDRRKNGGLGRGEVDFDASRSEIIDRLASLYATRHPRCVSD</sequence>
<gene>
    <name evidence="2" type="ORF">IMCC12053_2121</name>
</gene>
<evidence type="ECO:0000313" key="3">
    <source>
        <dbReference type="Proteomes" id="UP000064920"/>
    </source>
</evidence>
<dbReference type="PATRIC" id="fig|1397108.4.peg.2173"/>
<protein>
    <submittedName>
        <fullName evidence="2">Uncharacterized protein</fullName>
    </submittedName>
</protein>
<dbReference type="OrthoDB" id="7870750at2"/>
<dbReference type="Proteomes" id="UP000064920">
    <property type="component" value="Chromosome"/>
</dbReference>
<evidence type="ECO:0000256" key="1">
    <source>
        <dbReference type="SAM" id="MobiDB-lite"/>
    </source>
</evidence>
<keyword evidence="3" id="KW-1185">Reference proteome</keyword>
<accession>A0A0P0A602</accession>